<dbReference type="AlphaFoldDB" id="A0AA40RYQ2"/>
<name>A0AA40RYQ2_9HYPH</name>
<proteinExistence type="predicted"/>
<dbReference type="SUPFAM" id="SSF56399">
    <property type="entry name" value="ADP-ribosylation"/>
    <property type="match status" value="1"/>
</dbReference>
<protein>
    <submittedName>
        <fullName evidence="1">Uncharacterized protein (DUF952 family)</fullName>
    </submittedName>
</protein>
<dbReference type="PANTHER" id="PTHR34129:SF1">
    <property type="entry name" value="DUF952 DOMAIN-CONTAINING PROTEIN"/>
    <property type="match status" value="1"/>
</dbReference>
<comment type="caution">
    <text evidence="1">The sequence shown here is derived from an EMBL/GenBank/DDBJ whole genome shotgun (WGS) entry which is preliminary data.</text>
</comment>
<organism evidence="1 2">
    <name type="scientific">Methylorubrum thiocyanatum</name>
    <dbReference type="NCBI Taxonomy" id="47958"/>
    <lineage>
        <taxon>Bacteria</taxon>
        <taxon>Pseudomonadati</taxon>
        <taxon>Pseudomonadota</taxon>
        <taxon>Alphaproteobacteria</taxon>
        <taxon>Hyphomicrobiales</taxon>
        <taxon>Methylobacteriaceae</taxon>
        <taxon>Methylorubrum</taxon>
    </lineage>
</organism>
<sequence length="116" mass="12322">MALVYKICPRDLWREAESLGRFTGAPVDRADGFIHFSTAEQVAETAARHFAGQDDLLLVAVAADALGPALRFEPSRGGALFPHLYGDLPLSAVRAVADLPLGADGRHVFPAGILQA</sequence>
<gene>
    <name evidence="1" type="ORF">HNR51_000473</name>
</gene>
<dbReference type="Gene3D" id="3.20.170.20">
    <property type="entry name" value="Protein of unknown function DUF952"/>
    <property type="match status" value="1"/>
</dbReference>
<keyword evidence="2" id="KW-1185">Reference proteome</keyword>
<reference evidence="1 2" key="1">
    <citation type="submission" date="2020-08" db="EMBL/GenBank/DDBJ databases">
        <title>Genomic Encyclopedia of Type Strains, Phase IV (KMG-IV): sequencing the most valuable type-strain genomes for metagenomic binning, comparative biology and taxonomic classification.</title>
        <authorList>
            <person name="Goeker M."/>
        </authorList>
    </citation>
    <scope>NUCLEOTIDE SEQUENCE [LARGE SCALE GENOMIC DNA]</scope>
    <source>
        <strain evidence="1 2">DSM 11490</strain>
    </source>
</reference>
<dbReference type="Proteomes" id="UP000543554">
    <property type="component" value="Unassembled WGS sequence"/>
</dbReference>
<evidence type="ECO:0000313" key="2">
    <source>
        <dbReference type="Proteomes" id="UP000543554"/>
    </source>
</evidence>
<dbReference type="PANTHER" id="PTHR34129">
    <property type="entry name" value="BLR1139 PROTEIN"/>
    <property type="match status" value="1"/>
</dbReference>
<evidence type="ECO:0000313" key="1">
    <source>
        <dbReference type="EMBL" id="MBA8911411.1"/>
    </source>
</evidence>
<dbReference type="EMBL" id="JACJIB010000001">
    <property type="protein sequence ID" value="MBA8911411.1"/>
    <property type="molecule type" value="Genomic_DNA"/>
</dbReference>
<dbReference type="InterPro" id="IPR009297">
    <property type="entry name" value="DUF952"/>
</dbReference>
<dbReference type="RefSeq" id="WP_012453966.1">
    <property type="nucleotide sequence ID" value="NZ_BPRF01000028.1"/>
</dbReference>
<dbReference type="Pfam" id="PF06108">
    <property type="entry name" value="DUF952"/>
    <property type="match status" value="1"/>
</dbReference>
<accession>A0AA40RYQ2</accession>